<accession>A0A7X3LST2</accession>
<name>A0A7X3LST2_9HYPH</name>
<organism evidence="1 2">
    <name type="scientific">Stappia sediminis</name>
    <dbReference type="NCBI Taxonomy" id="2692190"/>
    <lineage>
        <taxon>Bacteria</taxon>
        <taxon>Pseudomonadati</taxon>
        <taxon>Pseudomonadota</taxon>
        <taxon>Alphaproteobacteria</taxon>
        <taxon>Hyphomicrobiales</taxon>
        <taxon>Stappiaceae</taxon>
        <taxon>Stappia</taxon>
    </lineage>
</organism>
<dbReference type="GO" id="GO:0006646">
    <property type="term" value="P:phosphatidylethanolamine biosynthetic process"/>
    <property type="evidence" value="ECO:0007669"/>
    <property type="project" value="TreeGrafter"/>
</dbReference>
<evidence type="ECO:0000313" key="1">
    <source>
        <dbReference type="EMBL" id="MXN64436.1"/>
    </source>
</evidence>
<gene>
    <name evidence="1" type="ORF">GR183_05930</name>
</gene>
<dbReference type="GO" id="GO:0004305">
    <property type="term" value="F:ethanolamine kinase activity"/>
    <property type="evidence" value="ECO:0007669"/>
    <property type="project" value="TreeGrafter"/>
</dbReference>
<evidence type="ECO:0000313" key="2">
    <source>
        <dbReference type="Proteomes" id="UP000433101"/>
    </source>
</evidence>
<dbReference type="Proteomes" id="UP000433101">
    <property type="component" value="Unassembled WGS sequence"/>
</dbReference>
<protein>
    <submittedName>
        <fullName evidence="1">Phosphotransferase</fullName>
    </submittedName>
</protein>
<dbReference type="CDD" id="cd05151">
    <property type="entry name" value="ChoK-like"/>
    <property type="match status" value="1"/>
</dbReference>
<dbReference type="PANTHER" id="PTHR22603">
    <property type="entry name" value="CHOLINE/ETHANOALAMINE KINASE"/>
    <property type="match status" value="1"/>
</dbReference>
<reference evidence="1 2" key="1">
    <citation type="submission" date="2019-12" db="EMBL/GenBank/DDBJ databases">
        <authorList>
            <person name="Li M."/>
        </authorList>
    </citation>
    <scope>NUCLEOTIDE SEQUENCE [LARGE SCALE GENOMIC DNA]</scope>
    <source>
        <strain evidence="1 2">GBMRC 2046</strain>
    </source>
</reference>
<sequence length="288" mass="32273">MEQAIARARALPCWSDPREIEPLEGGITNLNLTLMDRGRKYVVRFGDDIPEHGVMRFNELAISRAAAAAGISPAVHHVEAGILVLEFVEAAPLAETDLHDQATLEDVAHLIARAHREVTALARGPIVTFWVFHILRDYAGFLSSRNSPHVSKLPRLMQEAENLEKAVGKVDLVLGHNDLLPANILRGEDRFWLVDWEYGGFNSPLFDLGGLATNCGLPDEAERFLLKTYFGAEPDAGLKQSYNAMKCASLLRETMWSMVSELTSSIEFDYRAYTDSNLDRYRRAYEKL</sequence>
<keyword evidence="1" id="KW-0808">Transferase</keyword>
<proteinExistence type="predicted"/>
<dbReference type="Pfam" id="PF01633">
    <property type="entry name" value="Choline_kinase"/>
    <property type="match status" value="1"/>
</dbReference>
<keyword evidence="2" id="KW-1185">Reference proteome</keyword>
<dbReference type="Gene3D" id="3.90.1200.10">
    <property type="match status" value="1"/>
</dbReference>
<dbReference type="Gene3D" id="3.30.200.20">
    <property type="entry name" value="Phosphorylase Kinase, domain 1"/>
    <property type="match status" value="1"/>
</dbReference>
<dbReference type="InterPro" id="IPR011009">
    <property type="entry name" value="Kinase-like_dom_sf"/>
</dbReference>
<dbReference type="AlphaFoldDB" id="A0A7X3LST2"/>
<dbReference type="SUPFAM" id="SSF56112">
    <property type="entry name" value="Protein kinase-like (PK-like)"/>
    <property type="match status" value="1"/>
</dbReference>
<dbReference type="GO" id="GO:0005737">
    <property type="term" value="C:cytoplasm"/>
    <property type="evidence" value="ECO:0007669"/>
    <property type="project" value="TreeGrafter"/>
</dbReference>
<dbReference type="PANTHER" id="PTHR22603:SF66">
    <property type="entry name" value="ETHANOLAMINE KINASE"/>
    <property type="match status" value="1"/>
</dbReference>
<dbReference type="EMBL" id="WUMV01000002">
    <property type="protein sequence ID" value="MXN64436.1"/>
    <property type="molecule type" value="Genomic_DNA"/>
</dbReference>
<comment type="caution">
    <text evidence="1">The sequence shown here is derived from an EMBL/GenBank/DDBJ whole genome shotgun (WGS) entry which is preliminary data.</text>
</comment>